<feature type="transmembrane region" description="Helical" evidence="2">
    <location>
        <begin position="1190"/>
        <end position="1207"/>
    </location>
</feature>
<keyword evidence="2" id="KW-0812">Transmembrane</keyword>
<feature type="transmembrane region" description="Helical" evidence="2">
    <location>
        <begin position="1357"/>
        <end position="1377"/>
    </location>
</feature>
<dbReference type="InterPro" id="IPR011641">
    <property type="entry name" value="Tyr-kin_ephrin_A/B_rcpt-like"/>
</dbReference>
<name>A0ABP0JYH5_9DINO</name>
<organism evidence="4 5">
    <name type="scientific">Durusdinium trenchii</name>
    <dbReference type="NCBI Taxonomy" id="1381693"/>
    <lineage>
        <taxon>Eukaryota</taxon>
        <taxon>Sar</taxon>
        <taxon>Alveolata</taxon>
        <taxon>Dinophyceae</taxon>
        <taxon>Suessiales</taxon>
        <taxon>Symbiodiniaceae</taxon>
        <taxon>Durusdinium</taxon>
    </lineage>
</organism>
<feature type="region of interest" description="Disordered" evidence="1">
    <location>
        <begin position="1550"/>
        <end position="1586"/>
    </location>
</feature>
<sequence>MRTTFEVKVLPRIGDPEHGGEVQEGTHLHRVIKWNKDGFTWQADPKYAKQLVKDMGLEGTKGVETPASKETGKNERNVNEPLSESGTREYLAKYPTEIWKFDEQETPKRFYTYSDSDWATCKSSRKSMSCYALRYGQHLLETSCAKQSCVALSSGEAEYYALTRAASAGLLLKNVLEEIQRETEMICLTDSSAAKGITARHGVGRVKHLSLKELWVQDMEGLENNATIKDAKEAQEAVASALQVLREFYAKAAGAKSLVQTAQSSVAHAPDIFSDEPYTGLGGESGGVVSMMEVIESDFAHLQAETEAQEEAAKSEYQEFMEDSKVDKAVKIKTGEHKTNKKTGKSEELVTLEGDLAGTNKELEAANAYFEKLKPDCFDTGVSYAERKAQREEERCGCVATLQTGTPRQGDETAGAEDAGGLSAGSDELDIPKHVLVLAPSRATKNETDVGQSVTDRGSLGDLAHAPARVSSFPPLDLAPQKRKNVTNGAESYPLGLYVMDWAAAHATSAVAQILLEEKLGYSVVPDMGISTPDAFFALAGCLQPTNTTDRGCGSGPTGTYYHISLEGWTLGYIEMWKELQQTFPATAPRLVGQMGYMGEVSTFIPKSAQAKAYEAEGRSMDFYRDFNVSWNKPWRYFGSPRDVDKTRLMRCELTTLNRASPQMRVYGELLGDWDGLVMEGSGEYRAKCMDDYFWYSPACRGNSSECVLVLSGGTGWSLEEFMQKAAAFSMPWALCVAANWSEYASLPFDYTSAFYWWTPDPTFLRIDPTKMFFPPHDGRAWNLGDRSSANQAVAIDKFVSKDLEILAPDAEDLVKAFMLDEKSVNEMLLDSIDTADSWRSIACRWLQGNPALWESWIPDKSTCFAQFGLFHELDNKFVKSREDPTHLTCRACPSGFFSQELTDGVGVTFICEECPVGSSQASGASLSCLPCAAGEYQDTIGSLSCKRCPFAAYQDIYGSSGCKDCPAGTTTLGVGSSSLADCGCESGSINIASEAMVFNCSTCGEGLDCPTSSSIANLQSASSAAGENFVPQIAAGYFATKEEPMMIYKCTPAVKCPGGKPGVCAGGLEGIPCGVCPVAMTWSETRCKTCDGGTMTAWGCAGLIGALGLAVAYHVVNTSMTAQASPFQAATMCANILVNVFQTIAILGMMTVAWPQIFQATTERFQVFLLDFERFSLSCLAGPSNVQRWTFSAVMFPCAALWLLFLQASSQCLPDRFKQLRRKLPKTLNTIGVFLEAGFGTMSAVGMQPLMCYLHPNGLYSVLNFPSVICRSGEHITMAVLGVVLLSFALAFLASCLVASWKMPSWSLGNGHALVQSFRFLTSKFRMNAWWFGVLLPLRSFLLSLAVVVATNLPPAQSAAGAIVLALYSPFQILLWPWKVPYINAADLWLNAMLLLLVNSSVVVEGTTADDWKEFGTIYSGMILSFIALGACFMILRTAAALVQRHLLKNSGQEWIDPECRAISGKAAKALKRCAQDLMEMEVATLEGEVMRMNASDLKIITSAITLISMEICPSSEQQLFHTRVALQSFNQRLTRVTNVDPGIVLKMAEDEDEDELSDRNVGATSPARDQSDEGEGDQGQATELVDTPGFSSEYLRVWLIQWFDLSTWKRRRNVSNGAESYPLGLYVMDWAAGYATSAVAQILLEEKLGYVVHRGIGISTPDAFFALAGCLQPTNSTDRGCGSGPTSTYYHISLEGWTIGYSELWTEVQQNFPDTAPRLTGTMGYNGETSIFIPKTAVARAYEAEGRSMDFYRDFNVSWNRPWQYFGSASDVDTTRLMRCEDTTLARVSSLMRVYGELTGDWDGLVMEGPGEYRAKCMDDYFWYSPACRGNSSECVLVLSGGTGWSLEEFMQKGAVHNMPLALCVAANWSEYASLPSDYTSAFYWWTPDPTFLRIDPKKMMWPPHDRRQVARGDRTSANADTPIDKYVSQDLGVLAPDAEELMHAYLLDIRAVNDMLVDGLEASAPDYREIACRWLQANRELWESWIPDKSKCFAQFGLFHELDKRFVKTRADPTHLTCRACPSGFFSKELEDGSGVTFICEECPIGSSQASGASLSCLPCAAGEYQDTTGSLSCKRCPFATYQDAYGSSNCKDCPAGTTTLGVGSSSLEDCGCKSGSINLAEAPMIFNCSRCGEGLDCPTSSSIANLQSASSAAGEDFVPQIAAGYFASEEEPMKVYKCAPANFCPGGRPGTCTGGLEGIPCGVCPMAMTWKETRCEECDGGTMTAWSLAAVTGLAGLAISYHVVNTSMTAQATPLQTATMCGQILVNVFQTIAILGMMTVAWPEIFQTTSKSFKVFLLDLESFSLSCVAGKSSLQQFAVSTLLFPCAALWLLFLQAASQCLPDTWRKSRRKWPRSINTIGVFLEAGFGTMSAVGLQPLMCYSHPSGLYSVLKFPNVICQSGDHVAMVILGVALLCFALAFFSACVMACWKMPSWSLTDGHELVQSFRFLTSQFRMDAWWFGVLLPLRGFFLSLSVAVATDLPPAQAAAAAVVLAIYAPFQMRWWPWKVPYINQADLWMNIMLLLLVNSSVVVEGNTSVEWREFGQTYAMSIMACVAFGASFMLVRTLMELLQRHVLKIGGDEWIDPACKAISKKASQALHHCAEQLMDIEVTTLEGQLMRMNPSDLNIITSSITLISMEICPSSEQQLFHMRVALQSFNQRLTRLTMLQSAQEFLHHGSDAVAKAENFEEDRSENEDGSVGDLQKVSF</sequence>
<feature type="region of interest" description="Disordered" evidence="1">
    <location>
        <begin position="2690"/>
        <end position="2712"/>
    </location>
</feature>
<dbReference type="Pfam" id="PF07699">
    <property type="entry name" value="Ephrin_rec_like"/>
    <property type="match status" value="2"/>
</dbReference>
<accession>A0ABP0JYH5</accession>
<feature type="transmembrane region" description="Helical" evidence="2">
    <location>
        <begin position="2321"/>
        <end position="2342"/>
    </location>
</feature>
<proteinExistence type="predicted"/>
<evidence type="ECO:0000313" key="4">
    <source>
        <dbReference type="EMBL" id="CAK9019418.1"/>
    </source>
</evidence>
<feature type="domain" description="Tyrosine-protein kinase ephrin type A/B receptor-like" evidence="3">
    <location>
        <begin position="926"/>
        <end position="961"/>
    </location>
</feature>
<dbReference type="Gene3D" id="3.40.190.10">
    <property type="entry name" value="Periplasmic binding protein-like II"/>
    <property type="match status" value="2"/>
</dbReference>
<dbReference type="PANTHER" id="PTHR46967:SF1">
    <property type="entry name" value="KERATIN-ASSOCIATED PROTEIN 16-1-LIKE"/>
    <property type="match status" value="1"/>
</dbReference>
<comment type="caution">
    <text evidence="4">The sequence shown here is derived from an EMBL/GenBank/DDBJ whole genome shotgun (WGS) entry which is preliminary data.</text>
</comment>
<feature type="region of interest" description="Disordered" evidence="1">
    <location>
        <begin position="404"/>
        <end position="425"/>
    </location>
</feature>
<dbReference type="Proteomes" id="UP001642464">
    <property type="component" value="Unassembled WGS sequence"/>
</dbReference>
<evidence type="ECO:0000259" key="3">
    <source>
        <dbReference type="Pfam" id="PF07699"/>
    </source>
</evidence>
<reference evidence="4 5" key="1">
    <citation type="submission" date="2024-02" db="EMBL/GenBank/DDBJ databases">
        <authorList>
            <person name="Chen Y."/>
            <person name="Shah S."/>
            <person name="Dougan E. K."/>
            <person name="Thang M."/>
            <person name="Chan C."/>
        </authorList>
    </citation>
    <scope>NUCLEOTIDE SEQUENCE [LARGE SCALE GENOMIC DNA]</scope>
</reference>
<evidence type="ECO:0000313" key="5">
    <source>
        <dbReference type="Proteomes" id="UP001642464"/>
    </source>
</evidence>
<feature type="region of interest" description="Disordered" evidence="1">
    <location>
        <begin position="58"/>
        <end position="86"/>
    </location>
</feature>
<keyword evidence="2" id="KW-1133">Transmembrane helix</keyword>
<protein>
    <recommendedName>
        <fullName evidence="3">Tyrosine-protein kinase ephrin type A/B receptor-like domain-containing protein</fullName>
    </recommendedName>
</protein>
<dbReference type="EMBL" id="CAXAMM010009113">
    <property type="protein sequence ID" value="CAK9019418.1"/>
    <property type="molecule type" value="Genomic_DNA"/>
</dbReference>
<dbReference type="Gene3D" id="2.10.50.10">
    <property type="entry name" value="Tumor Necrosis Factor Receptor, subunit A, domain 2"/>
    <property type="match status" value="4"/>
</dbReference>
<feature type="transmembrane region" description="Helical" evidence="2">
    <location>
        <begin position="2363"/>
        <end position="2388"/>
    </location>
</feature>
<feature type="transmembrane region" description="Helical" evidence="2">
    <location>
        <begin position="2548"/>
        <end position="2568"/>
    </location>
</feature>
<feature type="compositionally biased region" description="Acidic residues" evidence="1">
    <location>
        <begin position="2692"/>
        <end position="2703"/>
    </location>
</feature>
<feature type="compositionally biased region" description="Low complexity" evidence="1">
    <location>
        <begin position="412"/>
        <end position="421"/>
    </location>
</feature>
<dbReference type="SUPFAM" id="SSF57184">
    <property type="entry name" value="Growth factor receptor domain"/>
    <property type="match status" value="2"/>
</dbReference>
<feature type="transmembrane region" description="Helical" evidence="2">
    <location>
        <begin position="2268"/>
        <end position="2287"/>
    </location>
</feature>
<dbReference type="InterPro" id="IPR009030">
    <property type="entry name" value="Growth_fac_rcpt_cys_sf"/>
</dbReference>
<feature type="transmembrane region" description="Helical" evidence="2">
    <location>
        <begin position="2408"/>
        <end position="2433"/>
    </location>
</feature>
<dbReference type="SUPFAM" id="SSF53850">
    <property type="entry name" value="Periplasmic binding protein-like II"/>
    <property type="match status" value="2"/>
</dbReference>
<feature type="transmembrane region" description="Helical" evidence="2">
    <location>
        <begin position="2227"/>
        <end position="2248"/>
    </location>
</feature>
<dbReference type="Gene3D" id="3.40.190.100">
    <property type="entry name" value="Glycine betaine-binding periplasmic protein, domain 2"/>
    <property type="match status" value="2"/>
</dbReference>
<feature type="transmembrane region" description="Helical" evidence="2">
    <location>
        <begin position="1137"/>
        <end position="1158"/>
    </location>
</feature>
<feature type="transmembrane region" description="Helical" evidence="2">
    <location>
        <begin position="1277"/>
        <end position="1300"/>
    </location>
</feature>
<gene>
    <name evidence="4" type="ORF">SCF082_LOCUS14499</name>
</gene>
<evidence type="ECO:0000256" key="2">
    <source>
        <dbReference type="SAM" id="Phobius"/>
    </source>
</evidence>
<feature type="domain" description="Tyrosine-protein kinase ephrin type A/B receptor-like" evidence="3">
    <location>
        <begin position="2066"/>
        <end position="2114"/>
    </location>
</feature>
<feature type="transmembrane region" description="Helical" evidence="2">
    <location>
        <begin position="1096"/>
        <end position="1117"/>
    </location>
</feature>
<feature type="transmembrane region" description="Helical" evidence="2">
    <location>
        <begin position="2461"/>
        <end position="2482"/>
    </location>
</feature>
<dbReference type="CDD" id="cd09272">
    <property type="entry name" value="RNase_HI_RT_Ty1"/>
    <property type="match status" value="1"/>
</dbReference>
<feature type="transmembrane region" description="Helical" evidence="2">
    <location>
        <begin position="1228"/>
        <end position="1257"/>
    </location>
</feature>
<feature type="transmembrane region" description="Helical" evidence="2">
    <location>
        <begin position="2488"/>
        <end position="2508"/>
    </location>
</feature>
<keyword evidence="5" id="KW-1185">Reference proteome</keyword>
<feature type="transmembrane region" description="Helical" evidence="2">
    <location>
        <begin position="1330"/>
        <end position="1351"/>
    </location>
</feature>
<keyword evidence="2" id="KW-0472">Membrane</keyword>
<feature type="transmembrane region" description="Helical" evidence="2">
    <location>
        <begin position="1417"/>
        <end position="1437"/>
    </location>
</feature>
<dbReference type="PANTHER" id="PTHR46967">
    <property type="entry name" value="INSULIN-LIKE GROWTH FACTOR BINDING PROTEIN,N-TERMINAL"/>
    <property type="match status" value="1"/>
</dbReference>
<evidence type="ECO:0000256" key="1">
    <source>
        <dbReference type="SAM" id="MobiDB-lite"/>
    </source>
</evidence>
<dbReference type="SMART" id="SM01411">
    <property type="entry name" value="Ephrin_rec_like"/>
    <property type="match status" value="4"/>
</dbReference>
<feature type="transmembrane region" description="Helical" evidence="2">
    <location>
        <begin position="2520"/>
        <end position="2536"/>
    </location>
</feature>